<accession>Q1ILX3</accession>
<dbReference type="HOGENOM" id="CLU_013560_5_1_0"/>
<protein>
    <submittedName>
        <fullName evidence="4">Polysaccharide biosynthesis protein CapD</fullName>
    </submittedName>
</protein>
<gene>
    <name evidence="4" type="ordered locus">Acid345_3126</name>
</gene>
<keyword evidence="2" id="KW-0812">Transmembrane</keyword>
<keyword evidence="2" id="KW-1133">Transmembrane helix</keyword>
<evidence type="ECO:0000256" key="2">
    <source>
        <dbReference type="SAM" id="Phobius"/>
    </source>
</evidence>
<dbReference type="InterPro" id="IPR051203">
    <property type="entry name" value="Polysaccharide_Synthase-Rel"/>
</dbReference>
<dbReference type="Gene3D" id="3.40.50.720">
    <property type="entry name" value="NAD(P)-binding Rossmann-like Domain"/>
    <property type="match status" value="2"/>
</dbReference>
<dbReference type="EnsemblBacteria" id="ABF42127">
    <property type="protein sequence ID" value="ABF42127"/>
    <property type="gene ID" value="Acid345_3126"/>
</dbReference>
<dbReference type="eggNOG" id="COG1086">
    <property type="taxonomic scope" value="Bacteria"/>
</dbReference>
<feature type="transmembrane region" description="Helical" evidence="2">
    <location>
        <begin position="7"/>
        <end position="27"/>
    </location>
</feature>
<dbReference type="AlphaFoldDB" id="Q1ILX3"/>
<comment type="similarity">
    <text evidence="1">Belongs to the polysaccharide synthase family.</text>
</comment>
<evidence type="ECO:0000313" key="5">
    <source>
        <dbReference type="Proteomes" id="UP000002432"/>
    </source>
</evidence>
<sequence>MFMKQRAWAVGLFQIVLVVCSLFAAWALRFDFRLPHLEYVLQALPILIVLRLAAFARFNLFHGYWRYTGVNDALDIAKAVSTSSIVFAIVIRYLLGNSHFPISVYLLEAALSLLLLCGVRVASRAMMESAMREAQSTGKGVVIVGAGFAGQLLVRELQRPESGFRPVAFVDDDPRKQGVKIQGLPIAGTVEELSRVLREFGATEVLIAIPSANAAEMRRIVQICSNARVGFKTIPSLGELASGNVGVTELRSVNLEDLLGREPVKQDLEAVRDVLSGAVVMVTGAAGSIGSELCRQIQGYGPSLLICVDQNETGLFNLQQELLDFPNPHAAAFFVADVGDAPRMRHLFQRYRVDYVFHAAAYKHVPLMEDNPREAIQNNVVALRDLMRIADKAGCKRFLLISSDKAVNPSSLMGCTKRVGELLLGSWPTTGMDCVSVRFGNVLGSQGSVIPLFQQQITRHRRITVTHKDITRFFMTIPEAVALVLQGFTVGSHGDILVLDMGEAIRIVDMAKALIRLSGKSEEDVEIVFTGLRPGEKLYEELFYAHESVEPTDVPKVQKTRGQMIATEKLAHMIDELEGLIQTEREDAVRAKMKQIVPQYMYAPVREYAKPPVRAFEVMRGKDMSSHKAASAD</sequence>
<organism evidence="4 5">
    <name type="scientific">Koribacter versatilis (strain Ellin345)</name>
    <dbReference type="NCBI Taxonomy" id="204669"/>
    <lineage>
        <taxon>Bacteria</taxon>
        <taxon>Pseudomonadati</taxon>
        <taxon>Acidobacteriota</taxon>
        <taxon>Terriglobia</taxon>
        <taxon>Terriglobales</taxon>
        <taxon>Candidatus Korobacteraceae</taxon>
        <taxon>Candidatus Korobacter</taxon>
    </lineage>
</organism>
<dbReference type="InterPro" id="IPR036291">
    <property type="entry name" value="NAD(P)-bd_dom_sf"/>
</dbReference>
<dbReference type="CDD" id="cd05237">
    <property type="entry name" value="UDP_invert_4-6DH_SDR_e"/>
    <property type="match status" value="1"/>
</dbReference>
<proteinExistence type="inferred from homology"/>
<dbReference type="OrthoDB" id="9803111at2"/>
<dbReference type="Pfam" id="PF13727">
    <property type="entry name" value="CoA_binding_3"/>
    <property type="match status" value="1"/>
</dbReference>
<reference evidence="4 5" key="1">
    <citation type="journal article" date="2009" name="Appl. Environ. Microbiol.">
        <title>Three genomes from the phylum Acidobacteria provide insight into the lifestyles of these microorganisms in soils.</title>
        <authorList>
            <person name="Ward N.L."/>
            <person name="Challacombe J.F."/>
            <person name="Janssen P.H."/>
            <person name="Henrissat B."/>
            <person name="Coutinho P.M."/>
            <person name="Wu M."/>
            <person name="Xie G."/>
            <person name="Haft D.H."/>
            <person name="Sait M."/>
            <person name="Badger J."/>
            <person name="Barabote R.D."/>
            <person name="Bradley B."/>
            <person name="Brettin T.S."/>
            <person name="Brinkac L.M."/>
            <person name="Bruce D."/>
            <person name="Creasy T."/>
            <person name="Daugherty S.C."/>
            <person name="Davidsen T.M."/>
            <person name="DeBoy R.T."/>
            <person name="Detter J.C."/>
            <person name="Dodson R.J."/>
            <person name="Durkin A.S."/>
            <person name="Ganapathy A."/>
            <person name="Gwinn-Giglio M."/>
            <person name="Han C.S."/>
            <person name="Khouri H."/>
            <person name="Kiss H."/>
            <person name="Kothari S.P."/>
            <person name="Madupu R."/>
            <person name="Nelson K.E."/>
            <person name="Nelson W.C."/>
            <person name="Paulsen I."/>
            <person name="Penn K."/>
            <person name="Ren Q."/>
            <person name="Rosovitz M.J."/>
            <person name="Selengut J.D."/>
            <person name="Shrivastava S."/>
            <person name="Sullivan S.A."/>
            <person name="Tapia R."/>
            <person name="Thompson L.S."/>
            <person name="Watkins K.L."/>
            <person name="Yang Q."/>
            <person name="Yu C."/>
            <person name="Zafar N."/>
            <person name="Zhou L."/>
            <person name="Kuske C.R."/>
        </authorList>
    </citation>
    <scope>NUCLEOTIDE SEQUENCE [LARGE SCALE GENOMIC DNA]</scope>
    <source>
        <strain evidence="4 5">Ellin345</strain>
    </source>
</reference>
<dbReference type="SUPFAM" id="SSF51735">
    <property type="entry name" value="NAD(P)-binding Rossmann-fold domains"/>
    <property type="match status" value="2"/>
</dbReference>
<feature type="transmembrane region" description="Helical" evidence="2">
    <location>
        <begin position="102"/>
        <end position="122"/>
    </location>
</feature>
<name>Q1ILX3_KORVE</name>
<dbReference type="Proteomes" id="UP000002432">
    <property type="component" value="Chromosome"/>
</dbReference>
<keyword evidence="2" id="KW-0472">Membrane</keyword>
<dbReference type="STRING" id="204669.Acid345_3126"/>
<feature type="domain" description="Polysaccharide biosynthesis protein CapD-like" evidence="3">
    <location>
        <begin position="280"/>
        <end position="558"/>
    </location>
</feature>
<evidence type="ECO:0000313" key="4">
    <source>
        <dbReference type="EMBL" id="ABF42127.1"/>
    </source>
</evidence>
<evidence type="ECO:0000259" key="3">
    <source>
        <dbReference type="Pfam" id="PF02719"/>
    </source>
</evidence>
<dbReference type="KEGG" id="aba:Acid345_3126"/>
<dbReference type="EMBL" id="CP000360">
    <property type="protein sequence ID" value="ABF42127.1"/>
    <property type="molecule type" value="Genomic_DNA"/>
</dbReference>
<feature type="transmembrane region" description="Helical" evidence="2">
    <location>
        <begin position="79"/>
        <end position="96"/>
    </location>
</feature>
<dbReference type="InterPro" id="IPR003869">
    <property type="entry name" value="Polysac_CapD-like"/>
</dbReference>
<dbReference type="Pfam" id="PF02719">
    <property type="entry name" value="Polysacc_synt_2"/>
    <property type="match status" value="1"/>
</dbReference>
<dbReference type="PANTHER" id="PTHR43318">
    <property type="entry name" value="UDP-N-ACETYLGLUCOSAMINE 4,6-DEHYDRATASE"/>
    <property type="match status" value="1"/>
</dbReference>
<feature type="transmembrane region" description="Helical" evidence="2">
    <location>
        <begin position="39"/>
        <end position="58"/>
    </location>
</feature>
<keyword evidence="5" id="KW-1185">Reference proteome</keyword>
<dbReference type="PANTHER" id="PTHR43318:SF1">
    <property type="entry name" value="POLYSACCHARIDE BIOSYNTHESIS PROTEIN EPSC-RELATED"/>
    <property type="match status" value="1"/>
</dbReference>
<evidence type="ECO:0000256" key="1">
    <source>
        <dbReference type="ARBA" id="ARBA00007430"/>
    </source>
</evidence>